<protein>
    <recommendedName>
        <fullName evidence="6">2-methylcitrate dehydratase</fullName>
    </recommendedName>
</protein>
<dbReference type="InterPro" id="IPR045336">
    <property type="entry name" value="MmgE_PrpD_N"/>
</dbReference>
<dbReference type="Gene3D" id="1.10.4100.10">
    <property type="entry name" value="2-methylcitrate dehydratase PrpD"/>
    <property type="match status" value="1"/>
</dbReference>
<dbReference type="InterPro" id="IPR036148">
    <property type="entry name" value="MmgE/PrpD_sf"/>
</dbReference>
<evidence type="ECO:0000313" key="5">
    <source>
        <dbReference type="Proteomes" id="UP000030416"/>
    </source>
</evidence>
<name>A0A0A3I731_9BACL</name>
<proteinExistence type="inferred from homology"/>
<dbReference type="Gene3D" id="3.30.1330.120">
    <property type="entry name" value="2-methylcitrate dehydratase PrpD"/>
    <property type="match status" value="1"/>
</dbReference>
<evidence type="ECO:0008006" key="6">
    <source>
        <dbReference type="Google" id="ProtNLM"/>
    </source>
</evidence>
<dbReference type="STRING" id="1384049.CD29_06245"/>
<comment type="caution">
    <text evidence="4">The sequence shown here is derived from an EMBL/GenBank/DDBJ whole genome shotgun (WGS) entry which is preliminary data.</text>
</comment>
<reference evidence="4 5" key="1">
    <citation type="submission" date="2014-02" db="EMBL/GenBank/DDBJ databases">
        <title>Draft genome sequence of Lysinibacillus manganicus DSM 26584T.</title>
        <authorList>
            <person name="Zhang F."/>
            <person name="Wang G."/>
            <person name="Zhang L."/>
        </authorList>
    </citation>
    <scope>NUCLEOTIDE SEQUENCE [LARGE SCALE GENOMIC DNA]</scope>
    <source>
        <strain evidence="4 5">DSM 26584</strain>
    </source>
</reference>
<dbReference type="SUPFAM" id="SSF103378">
    <property type="entry name" value="2-methylcitrate dehydratase PrpD"/>
    <property type="match status" value="1"/>
</dbReference>
<dbReference type="Pfam" id="PF19305">
    <property type="entry name" value="MmgE_PrpD_C"/>
    <property type="match status" value="1"/>
</dbReference>
<feature type="domain" description="MmgE/PrpD N-terminal" evidence="2">
    <location>
        <begin position="12"/>
        <end position="236"/>
    </location>
</feature>
<comment type="similarity">
    <text evidence="1">Belongs to the PrpD family.</text>
</comment>
<evidence type="ECO:0000256" key="1">
    <source>
        <dbReference type="ARBA" id="ARBA00006174"/>
    </source>
</evidence>
<evidence type="ECO:0000259" key="3">
    <source>
        <dbReference type="Pfam" id="PF19305"/>
    </source>
</evidence>
<dbReference type="InterPro" id="IPR045337">
    <property type="entry name" value="MmgE_PrpD_C"/>
</dbReference>
<evidence type="ECO:0000313" key="4">
    <source>
        <dbReference type="EMBL" id="KGR79295.1"/>
    </source>
</evidence>
<dbReference type="GO" id="GO:0016829">
    <property type="term" value="F:lyase activity"/>
    <property type="evidence" value="ECO:0007669"/>
    <property type="project" value="InterPro"/>
</dbReference>
<accession>A0A0A3I731</accession>
<dbReference type="PANTHER" id="PTHR16943:SF8">
    <property type="entry name" value="2-METHYLCITRATE DEHYDRATASE"/>
    <property type="match status" value="1"/>
</dbReference>
<feature type="domain" description="MmgE/PrpD C-terminal" evidence="3">
    <location>
        <begin position="266"/>
        <end position="411"/>
    </location>
</feature>
<dbReference type="InterPro" id="IPR005656">
    <property type="entry name" value="MmgE_PrpD"/>
</dbReference>
<dbReference type="AlphaFoldDB" id="A0A0A3I731"/>
<dbReference type="RefSeq" id="WP_036184207.1">
    <property type="nucleotide sequence ID" value="NZ_AVDA01000006.1"/>
</dbReference>
<organism evidence="4 5">
    <name type="scientific">Ureibacillus manganicus DSM 26584</name>
    <dbReference type="NCBI Taxonomy" id="1384049"/>
    <lineage>
        <taxon>Bacteria</taxon>
        <taxon>Bacillati</taxon>
        <taxon>Bacillota</taxon>
        <taxon>Bacilli</taxon>
        <taxon>Bacillales</taxon>
        <taxon>Caryophanaceae</taxon>
        <taxon>Ureibacillus</taxon>
    </lineage>
</organism>
<dbReference type="InterPro" id="IPR042183">
    <property type="entry name" value="MmgE/PrpD_sf_1"/>
</dbReference>
<dbReference type="Proteomes" id="UP000030416">
    <property type="component" value="Unassembled WGS sequence"/>
</dbReference>
<dbReference type="InterPro" id="IPR042188">
    <property type="entry name" value="MmgE/PrpD_sf_2"/>
</dbReference>
<dbReference type="OrthoDB" id="9795089at2"/>
<evidence type="ECO:0000259" key="2">
    <source>
        <dbReference type="Pfam" id="PF03972"/>
    </source>
</evidence>
<gene>
    <name evidence="4" type="ORF">CD29_06245</name>
</gene>
<dbReference type="eggNOG" id="COG2079">
    <property type="taxonomic scope" value="Bacteria"/>
</dbReference>
<keyword evidence="5" id="KW-1185">Reference proteome</keyword>
<sequence length="438" mass="48005">MKLTEEFVGKIYNAIPTEEAIESAKLGVLDFLTSSYAGKDDPGVLKLLQLIELEGGLEITPLIGQSRMATPQQSALINGFLAHALDFDDVHVEVRGHPSAVLLPTLIALASNNEVSGKRFLQAYVVGVEVMARIARAISDQHYEKGWHNTGTIGVLAGALAGGYMLQFSRKQLAQALGFATTQSSGLRIHFGTETKPLHAGLAARAAVLSVQITMVNFLNNTSSFDDKGNYFDVYGVGTEGISSILLDGWNEGWKIDSPGLWYKIYPFCSAAFFGADAALHIGKLNLDEIKEVVITFSNNTDAALIHRHPKTGEEGRFSIEYIVSLILQGKSLDFQQFDSKPIDSVSEQLILKTARQNVKEQPSIARYTKVKVILNNGDIIEKVSTTPKGSPQNKVTKQELIDKCKSIVKSCELEDKWLNTIFSLDQHKNMSSFLSLL</sequence>
<dbReference type="EMBL" id="JPVN01000006">
    <property type="protein sequence ID" value="KGR79295.1"/>
    <property type="molecule type" value="Genomic_DNA"/>
</dbReference>
<dbReference type="Pfam" id="PF03972">
    <property type="entry name" value="MmgE_PrpD_N"/>
    <property type="match status" value="1"/>
</dbReference>
<dbReference type="PANTHER" id="PTHR16943">
    <property type="entry name" value="2-METHYLCITRATE DEHYDRATASE-RELATED"/>
    <property type="match status" value="1"/>
</dbReference>